<keyword evidence="6" id="KW-1185">Reference proteome</keyword>
<sequence>MKKTETEKYIRQIMLFGEEGQEKLKRATVFVAGTGGLGSPISTYLAIAGVGKIIIADFDCVEKSNLNRQFLHHERDLGREKVISAEEKLLSMNPDIKVETIKEKITDENADLIVPSCDLIIDALDNFDTRHVLNRLAVKRKIPLIHGAVAGYRGQATTVIPGKTPCLCCIFHSFKKEVFPVLGTTPGVIGSIQANEAIKYLTGQGQLLENRLLLWDGSSCSFSEISINRAENCPVCGIIDKMQTKING</sequence>
<dbReference type="PATRIC" id="fig|2209.56.peg.1469"/>
<dbReference type="GO" id="GO:0005737">
    <property type="term" value="C:cytoplasm"/>
    <property type="evidence" value="ECO:0007669"/>
    <property type="project" value="TreeGrafter"/>
</dbReference>
<protein>
    <submittedName>
        <fullName evidence="4">Adenylyltransferase</fullName>
    </submittedName>
</protein>
<evidence type="ECO:0000313" key="3">
    <source>
        <dbReference type="EMBL" id="KKG06246.1"/>
    </source>
</evidence>
<dbReference type="Gene3D" id="3.40.50.720">
    <property type="entry name" value="NAD(P)-binding Rossmann-like Domain"/>
    <property type="match status" value="1"/>
</dbReference>
<evidence type="ECO:0000313" key="6">
    <source>
        <dbReference type="Proteomes" id="UP000034578"/>
    </source>
</evidence>
<dbReference type="Proteomes" id="UP000034152">
    <property type="component" value="Unassembled WGS sequence"/>
</dbReference>
<comment type="caution">
    <text evidence="4">The sequence shown here is derived from an EMBL/GenBank/DDBJ whole genome shotgun (WGS) entry which is preliminary data.</text>
</comment>
<dbReference type="GO" id="GO:0016779">
    <property type="term" value="F:nucleotidyltransferase activity"/>
    <property type="evidence" value="ECO:0007669"/>
    <property type="project" value="UniProtKB-KW"/>
</dbReference>
<evidence type="ECO:0000259" key="2">
    <source>
        <dbReference type="Pfam" id="PF00899"/>
    </source>
</evidence>
<keyword evidence="4" id="KW-0548">Nucleotidyltransferase</keyword>
<name>A0A0F8RJ63_METMZ</name>
<proteinExistence type="inferred from homology"/>
<dbReference type="Pfam" id="PF00899">
    <property type="entry name" value="ThiF"/>
    <property type="match status" value="1"/>
</dbReference>
<dbReference type="InterPro" id="IPR035985">
    <property type="entry name" value="Ubiquitin-activating_enz"/>
</dbReference>
<dbReference type="RefSeq" id="WP_048048147.1">
    <property type="nucleotide sequence ID" value="NZ_AP019780.1"/>
</dbReference>
<keyword evidence="4" id="KW-0808">Transferase</keyword>
<dbReference type="InterPro" id="IPR000594">
    <property type="entry name" value="ThiF_NAD_FAD-bd"/>
</dbReference>
<dbReference type="PANTHER" id="PTHR10953">
    <property type="entry name" value="UBIQUITIN-ACTIVATING ENZYME E1"/>
    <property type="match status" value="1"/>
</dbReference>
<dbReference type="EMBL" id="JJOS01000012">
    <property type="protein sequence ID" value="KKG06246.1"/>
    <property type="molecule type" value="Genomic_DNA"/>
</dbReference>
<dbReference type="CDD" id="cd00757">
    <property type="entry name" value="ThiF_MoeB_HesA_family"/>
    <property type="match status" value="1"/>
</dbReference>
<dbReference type="InterPro" id="IPR045886">
    <property type="entry name" value="ThiF/MoeB/HesA"/>
</dbReference>
<feature type="domain" description="THIF-type NAD/FAD binding fold" evidence="2">
    <location>
        <begin position="9"/>
        <end position="235"/>
    </location>
</feature>
<comment type="similarity">
    <text evidence="1">Belongs to the HesA/MoeB/ThiF family.</text>
</comment>
<evidence type="ECO:0000313" key="5">
    <source>
        <dbReference type="Proteomes" id="UP000034152"/>
    </source>
</evidence>
<evidence type="ECO:0000256" key="1">
    <source>
        <dbReference type="ARBA" id="ARBA00009919"/>
    </source>
</evidence>
<dbReference type="PANTHER" id="PTHR10953:SF102">
    <property type="entry name" value="ADENYLYLTRANSFERASE AND SULFURTRANSFERASE MOCS3"/>
    <property type="match status" value="1"/>
</dbReference>
<organism evidence="4 5">
    <name type="scientific">Methanosarcina mazei</name>
    <name type="common">Methanosarcina frisia</name>
    <dbReference type="NCBI Taxonomy" id="2209"/>
    <lineage>
        <taxon>Archaea</taxon>
        <taxon>Methanobacteriati</taxon>
        <taxon>Methanobacteriota</taxon>
        <taxon>Stenosarchaea group</taxon>
        <taxon>Methanomicrobia</taxon>
        <taxon>Methanosarcinales</taxon>
        <taxon>Methanosarcinaceae</taxon>
        <taxon>Methanosarcina</taxon>
    </lineage>
</organism>
<evidence type="ECO:0000313" key="4">
    <source>
        <dbReference type="EMBL" id="KKH87457.1"/>
    </source>
</evidence>
<dbReference type="FunFam" id="3.40.50.720:FF:000080">
    <property type="entry name" value="Thiazole biosynthesis adenylyltransferase ThiF"/>
    <property type="match status" value="1"/>
</dbReference>
<accession>A0A0F8RJ63</accession>
<dbReference type="SUPFAM" id="SSF69572">
    <property type="entry name" value="Activating enzymes of the ubiquitin-like proteins"/>
    <property type="match status" value="1"/>
</dbReference>
<dbReference type="GeneID" id="97802292"/>
<dbReference type="AlphaFoldDB" id="A0A0F8RJ63"/>
<reference evidence="5 6" key="1">
    <citation type="journal article" date="2015" name="ISME J.">
        <title>Genomic and phenotypic differentiation among Methanosarcina mazei populations from Columbia River sediment.</title>
        <authorList>
            <person name="Youngblut N.D."/>
            <person name="Wirth J.S."/>
            <person name="Henriksen J.R."/>
            <person name="Smith M."/>
            <person name="Simon H."/>
            <person name="Metcalf W.W."/>
            <person name="Whitaker R.J."/>
        </authorList>
    </citation>
    <scope>NUCLEOTIDE SEQUENCE [LARGE SCALE GENOMIC DNA]</scope>
    <source>
        <strain evidence="4 5">1.H.M.2.1</strain>
        <strain evidence="3 6">2.F.A.2.4</strain>
    </source>
</reference>
<dbReference type="GO" id="GO:0004792">
    <property type="term" value="F:thiosulfate-cyanide sulfurtransferase activity"/>
    <property type="evidence" value="ECO:0007669"/>
    <property type="project" value="TreeGrafter"/>
</dbReference>
<dbReference type="EMBL" id="JJQU01000082">
    <property type="protein sequence ID" value="KKH87457.1"/>
    <property type="molecule type" value="Genomic_DNA"/>
</dbReference>
<dbReference type="GO" id="GO:0008641">
    <property type="term" value="F:ubiquitin-like modifier activating enzyme activity"/>
    <property type="evidence" value="ECO:0007669"/>
    <property type="project" value="InterPro"/>
</dbReference>
<gene>
    <name evidence="3" type="ORF">DU47_13485</name>
    <name evidence="4" type="ORF">DU80_06725</name>
</gene>
<dbReference type="Proteomes" id="UP000034578">
    <property type="component" value="Unassembled WGS sequence"/>
</dbReference>